<dbReference type="AlphaFoldDB" id="A0A2S9J032"/>
<proteinExistence type="predicted"/>
<organism evidence="2 3">
    <name type="scientific">Sphingobacterium haloxyli</name>
    <dbReference type="NCBI Taxonomy" id="2100533"/>
    <lineage>
        <taxon>Bacteria</taxon>
        <taxon>Pseudomonadati</taxon>
        <taxon>Bacteroidota</taxon>
        <taxon>Sphingobacteriia</taxon>
        <taxon>Sphingobacteriales</taxon>
        <taxon>Sphingobacteriaceae</taxon>
        <taxon>Sphingobacterium</taxon>
    </lineage>
</organism>
<dbReference type="InterPro" id="IPR018647">
    <property type="entry name" value="SLFN_3-like_DNA/RNA_helicase"/>
</dbReference>
<protein>
    <recommendedName>
        <fullName evidence="1">Schlafen group 3-like DNA/RNA helicase domain-containing protein</fullName>
    </recommendedName>
</protein>
<dbReference type="Pfam" id="PF09848">
    <property type="entry name" value="SLFN-g3_helicase"/>
    <property type="match status" value="1"/>
</dbReference>
<reference evidence="2 3" key="1">
    <citation type="submission" date="2018-02" db="EMBL/GenBank/DDBJ databases">
        <title>The draft genome of Sphingobacterium sp. 5JN-11.</title>
        <authorList>
            <person name="Liu L."/>
            <person name="Li L."/>
            <person name="Liang L."/>
            <person name="Zhang X."/>
            <person name="Wang T."/>
        </authorList>
    </citation>
    <scope>NUCLEOTIDE SEQUENCE [LARGE SCALE GENOMIC DNA]</scope>
    <source>
        <strain evidence="2 3">5JN-11</strain>
    </source>
</reference>
<comment type="caution">
    <text evidence="2">The sequence shown here is derived from an EMBL/GenBank/DDBJ whole genome shotgun (WGS) entry which is preliminary data.</text>
</comment>
<evidence type="ECO:0000259" key="1">
    <source>
        <dbReference type="Pfam" id="PF09848"/>
    </source>
</evidence>
<accession>A0A2S9J032</accession>
<name>A0A2S9J032_9SPHI</name>
<keyword evidence="3" id="KW-1185">Reference proteome</keyword>
<evidence type="ECO:0000313" key="2">
    <source>
        <dbReference type="EMBL" id="PRD46100.1"/>
    </source>
</evidence>
<feature type="domain" description="Schlafen group 3-like DNA/RNA helicase" evidence="1">
    <location>
        <begin position="4"/>
        <end position="50"/>
    </location>
</feature>
<dbReference type="Proteomes" id="UP000239711">
    <property type="component" value="Unassembled WGS sequence"/>
</dbReference>
<dbReference type="EMBL" id="PVBQ01000017">
    <property type="protein sequence ID" value="PRD46100.1"/>
    <property type="molecule type" value="Genomic_DNA"/>
</dbReference>
<dbReference type="OrthoDB" id="9759819at2"/>
<dbReference type="RefSeq" id="WP_105718195.1">
    <property type="nucleotide sequence ID" value="NZ_PVBQ01000017.1"/>
</dbReference>
<evidence type="ECO:0000313" key="3">
    <source>
        <dbReference type="Proteomes" id="UP000239711"/>
    </source>
</evidence>
<gene>
    <name evidence="2" type="ORF">C5745_16890</name>
</gene>
<sequence>MPGRICVFFIDDYQAVRKGEIGSSSFIRMQAEQMGCTVYEYNLESQFRNGDYIRPWNADENTKGMRRGIPKSHLHMGAFVWTVGSYVAQYDLRTR</sequence>